<name>A0A2G5I4M8_CERBT</name>
<dbReference type="Pfam" id="PF22942">
    <property type="entry name" value="DUF7025"/>
    <property type="match status" value="1"/>
</dbReference>
<evidence type="ECO:0000313" key="5">
    <source>
        <dbReference type="Proteomes" id="UP001302367"/>
    </source>
</evidence>
<keyword evidence="5" id="KW-1185">Reference proteome</keyword>
<dbReference type="InterPro" id="IPR027417">
    <property type="entry name" value="P-loop_NTPase"/>
</dbReference>
<dbReference type="Gene3D" id="3.40.50.300">
    <property type="entry name" value="P-loop containing nucleotide triphosphate hydrolases"/>
    <property type="match status" value="1"/>
</dbReference>
<proteinExistence type="predicted"/>
<dbReference type="Proteomes" id="UP000230605">
    <property type="component" value="Chromosome 3"/>
</dbReference>
<dbReference type="SUPFAM" id="SSF52540">
    <property type="entry name" value="P-loop containing nucleoside triphosphate hydrolases"/>
    <property type="match status" value="1"/>
</dbReference>
<accession>A0A2G5I4M8</accession>
<dbReference type="SMART" id="SM00382">
    <property type="entry name" value="AAA"/>
    <property type="match status" value="1"/>
</dbReference>
<sequence>MDGQTNGVGVAGKGVQPSMVKELFGIPHERGGLTWLDECPEYLSKTASKTPDHALVTRYQGRRSEGVRATLELFLAAINVQSPSLRQLVRGLLGNYPGENIDAQDLEFKSPFHPFFHHWASLVSANDKAHQNHSEQAEQINALVEVLGDEFKDSIADAQSLANNGNTTFSLLWTLFPPGCPVFSDINGKTHCFLVDSYKYLMAEHPPTLAVHLLSLDYDGSRYGWQKSARFMSAFSGSTKILALPVIPFHYYENAGTVLDTLYERGSVAVDLTSQAPAYRSYDGSVRLNKSGDYDFEDVEVFVNERLMIEPKVHSQQASQYSPTVYTSPHKLEFLLQRDPHTKIAREADNNKEETGLLSIMHILNMHIVLSLGPNKLSPLEPNETDDDSLLKNHRWTEALFGLRPEVFCRSVVRGYLLGSKCWAEFEVDNISPIRWNDNAFESLVVPPARKRLLEALVRQQKLHKQDFDDVVQGKGQGLIMLLSGPPGTGKTLTAESVADHLRIPLYAVSANELGDSAKDIEHQFPSVLRLAASWDAVLLLDEADAFLEKRAPQDTPGARERNKRVAAFLRILEYYRGILILTTNRAVNFDDAFYSRIHLSLPFKPLDHQFREDIWKNFLRGSEVSDSEISEFAKEEINGRQIKNVVKMSRLLAQDNGGMPLQASHVRDVLSITREDVEGQ</sequence>
<dbReference type="EMBL" id="CP134186">
    <property type="protein sequence ID" value="WPB00246.1"/>
    <property type="molecule type" value="Genomic_DNA"/>
</dbReference>
<dbReference type="AlphaFoldDB" id="A0A2G5I4M8"/>
<evidence type="ECO:0000313" key="3">
    <source>
        <dbReference type="EMBL" id="WPB00246.1"/>
    </source>
</evidence>
<feature type="domain" description="AAA+ ATPase" evidence="1">
    <location>
        <begin position="477"/>
        <end position="604"/>
    </location>
</feature>
<dbReference type="EMBL" id="LKMD01000101">
    <property type="protein sequence ID" value="PIA99730.1"/>
    <property type="molecule type" value="Genomic_DNA"/>
</dbReference>
<dbReference type="InterPro" id="IPR054289">
    <property type="entry name" value="DUF7025"/>
</dbReference>
<dbReference type="PANTHER" id="PTHR46411">
    <property type="entry name" value="FAMILY ATPASE, PUTATIVE-RELATED"/>
    <property type="match status" value="1"/>
</dbReference>
<reference evidence="3 5" key="2">
    <citation type="submission" date="2023-09" db="EMBL/GenBank/DDBJ databases">
        <title>Complete-Gapless Cercospora beticola genome.</title>
        <authorList>
            <person name="Wyatt N.A."/>
            <person name="Spanner R.E."/>
            <person name="Bolton M.D."/>
        </authorList>
    </citation>
    <scope>NUCLEOTIDE SEQUENCE [LARGE SCALE GENOMIC DNA]</scope>
    <source>
        <strain evidence="3">Cb09-40</strain>
    </source>
</reference>
<protein>
    <recommendedName>
        <fullName evidence="1">AAA+ ATPase domain-containing protein</fullName>
    </recommendedName>
</protein>
<dbReference type="InterPro" id="IPR003959">
    <property type="entry name" value="ATPase_AAA_core"/>
</dbReference>
<dbReference type="PANTHER" id="PTHR46411:SF3">
    <property type="entry name" value="AAA+ ATPASE DOMAIN-CONTAINING PROTEIN"/>
    <property type="match status" value="1"/>
</dbReference>
<dbReference type="OrthoDB" id="10042665at2759"/>
<dbReference type="Proteomes" id="UP001302367">
    <property type="component" value="Chromosome 3"/>
</dbReference>
<dbReference type="GO" id="GO:0005524">
    <property type="term" value="F:ATP binding"/>
    <property type="evidence" value="ECO:0007669"/>
    <property type="project" value="InterPro"/>
</dbReference>
<reference evidence="2 4" key="1">
    <citation type="submission" date="2015-10" db="EMBL/GenBank/DDBJ databases">
        <title>The cercosporin biosynthetic gene cluster was horizontally transferred to several fungal lineages and shown to be expanded in Cercospora beticola based on microsynteny with recipient genomes.</title>
        <authorList>
            <person name="De Jonge R."/>
            <person name="Ebert M.K."/>
            <person name="Suttle J.C."/>
            <person name="Jurick Ii W.M."/>
            <person name="Secor G.A."/>
            <person name="Thomma B.P."/>
            <person name="Van De Peer Y."/>
            <person name="Bolton M.D."/>
        </authorList>
    </citation>
    <scope>NUCLEOTIDE SEQUENCE [LARGE SCALE GENOMIC DNA]</scope>
    <source>
        <strain evidence="2 4">09-40</strain>
    </source>
</reference>
<dbReference type="GO" id="GO:0016887">
    <property type="term" value="F:ATP hydrolysis activity"/>
    <property type="evidence" value="ECO:0007669"/>
    <property type="project" value="InterPro"/>
</dbReference>
<dbReference type="Pfam" id="PF00004">
    <property type="entry name" value="AAA"/>
    <property type="match status" value="1"/>
</dbReference>
<dbReference type="InterPro" id="IPR003593">
    <property type="entry name" value="AAA+_ATPase"/>
</dbReference>
<gene>
    <name evidence="2" type="ORF">CB0940_03080</name>
    <name evidence="3" type="ORF">RHO25_004865</name>
</gene>
<dbReference type="CDD" id="cd19481">
    <property type="entry name" value="RecA-like_protease"/>
    <property type="match status" value="1"/>
</dbReference>
<evidence type="ECO:0000259" key="1">
    <source>
        <dbReference type="SMART" id="SM00382"/>
    </source>
</evidence>
<evidence type="ECO:0000313" key="4">
    <source>
        <dbReference type="Proteomes" id="UP000230605"/>
    </source>
</evidence>
<evidence type="ECO:0000313" key="2">
    <source>
        <dbReference type="EMBL" id="PIA99730.1"/>
    </source>
</evidence>
<organism evidence="2 4">
    <name type="scientific">Cercospora beticola</name>
    <name type="common">Sugarbeet leaf spot fungus</name>
    <dbReference type="NCBI Taxonomy" id="122368"/>
    <lineage>
        <taxon>Eukaryota</taxon>
        <taxon>Fungi</taxon>
        <taxon>Dikarya</taxon>
        <taxon>Ascomycota</taxon>
        <taxon>Pezizomycotina</taxon>
        <taxon>Dothideomycetes</taxon>
        <taxon>Dothideomycetidae</taxon>
        <taxon>Mycosphaerellales</taxon>
        <taxon>Mycosphaerellaceae</taxon>
        <taxon>Cercospora</taxon>
    </lineage>
</organism>